<dbReference type="Gene3D" id="1.20.120.530">
    <property type="entry name" value="GntR ligand-binding domain-like"/>
    <property type="match status" value="1"/>
</dbReference>
<dbReference type="SMART" id="SM00895">
    <property type="entry name" value="FCD"/>
    <property type="match status" value="1"/>
</dbReference>
<dbReference type="InterPro" id="IPR008920">
    <property type="entry name" value="TF_FadR/GntR_C"/>
</dbReference>
<dbReference type="PANTHER" id="PTHR43537:SF44">
    <property type="entry name" value="GNTR FAMILY REGULATORY PROTEIN"/>
    <property type="match status" value="1"/>
</dbReference>
<dbReference type="AlphaFoldDB" id="A0A0N0ZBA4"/>
<dbReference type="GO" id="GO:0003700">
    <property type="term" value="F:DNA-binding transcription factor activity"/>
    <property type="evidence" value="ECO:0007669"/>
    <property type="project" value="InterPro"/>
</dbReference>
<dbReference type="Pfam" id="PF00392">
    <property type="entry name" value="GntR"/>
    <property type="match status" value="1"/>
</dbReference>
<dbReference type="GO" id="GO:0003677">
    <property type="term" value="F:DNA binding"/>
    <property type="evidence" value="ECO:0007669"/>
    <property type="project" value="UniProtKB-KW"/>
</dbReference>
<protein>
    <submittedName>
        <fullName evidence="5">GntR family transcriptional regulator</fullName>
    </submittedName>
</protein>
<dbReference type="PRINTS" id="PR00035">
    <property type="entry name" value="HTHGNTR"/>
</dbReference>
<feature type="domain" description="HTH gntR-type" evidence="4">
    <location>
        <begin position="12"/>
        <end position="80"/>
    </location>
</feature>
<dbReference type="InterPro" id="IPR000524">
    <property type="entry name" value="Tscrpt_reg_HTH_GntR"/>
</dbReference>
<evidence type="ECO:0000256" key="1">
    <source>
        <dbReference type="ARBA" id="ARBA00023015"/>
    </source>
</evidence>
<sequence length="230" mass="26561">MQFTEQKIASEKNLSYLIAEQLGKKILFGDYPPESILPGELELSEQFQASRTAIREAIKMLAAKGMLLPRPRIGTRIMPSANWNYLDQDLLKWWMSGDNLNHVIQHFHFVRLAIEPQACFLAALHATEQQKHTLQLFAMEMAQLDKEFERQRWIEVDYQFHQAIYHSCGNPFLISFASLFRSAYQNYFDAITKDEVIEVDTHQQLVNAIVAGEAQKAFTICHDLLTTARN</sequence>
<evidence type="ECO:0000256" key="3">
    <source>
        <dbReference type="ARBA" id="ARBA00023163"/>
    </source>
</evidence>
<dbReference type="OrthoDB" id="9028214at2"/>
<accession>A0A0N0ZBA4</accession>
<dbReference type="InterPro" id="IPR036390">
    <property type="entry name" value="WH_DNA-bd_sf"/>
</dbReference>
<dbReference type="EMBL" id="LGAA01000006">
    <property type="protein sequence ID" value="KPD04049.1"/>
    <property type="molecule type" value="Genomic_DNA"/>
</dbReference>
<evidence type="ECO:0000259" key="4">
    <source>
        <dbReference type="PROSITE" id="PS50949"/>
    </source>
</evidence>
<evidence type="ECO:0000256" key="2">
    <source>
        <dbReference type="ARBA" id="ARBA00023125"/>
    </source>
</evidence>
<evidence type="ECO:0000313" key="5">
    <source>
        <dbReference type="EMBL" id="KPD04049.1"/>
    </source>
</evidence>
<keyword evidence="2" id="KW-0238">DNA-binding</keyword>
<dbReference type="Gene3D" id="1.10.10.10">
    <property type="entry name" value="Winged helix-like DNA-binding domain superfamily/Winged helix DNA-binding domain"/>
    <property type="match status" value="1"/>
</dbReference>
<dbReference type="SUPFAM" id="SSF48008">
    <property type="entry name" value="GntR ligand-binding domain-like"/>
    <property type="match status" value="1"/>
</dbReference>
<evidence type="ECO:0000313" key="6">
    <source>
        <dbReference type="Proteomes" id="UP000053226"/>
    </source>
</evidence>
<dbReference type="RefSeq" id="WP_047255502.1">
    <property type="nucleotide sequence ID" value="NZ_CAWMUS010000006.1"/>
</dbReference>
<dbReference type="CDD" id="cd07377">
    <property type="entry name" value="WHTH_GntR"/>
    <property type="match status" value="1"/>
</dbReference>
<keyword evidence="3" id="KW-0804">Transcription</keyword>
<dbReference type="GeneID" id="79715650"/>
<keyword evidence="1" id="KW-0805">Transcription regulation</keyword>
<comment type="caution">
    <text evidence="5">The sequence shown here is derived from an EMBL/GenBank/DDBJ whole genome shotgun (WGS) entry which is preliminary data.</text>
</comment>
<dbReference type="SMART" id="SM00345">
    <property type="entry name" value="HTH_GNTR"/>
    <property type="match status" value="1"/>
</dbReference>
<proteinExistence type="predicted"/>
<dbReference type="Pfam" id="PF07729">
    <property type="entry name" value="FCD"/>
    <property type="match status" value="1"/>
</dbReference>
<dbReference type="Proteomes" id="UP000053226">
    <property type="component" value="Unassembled WGS sequence"/>
</dbReference>
<name>A0A0N0ZBA4_9GAMM</name>
<reference evidence="5 6" key="1">
    <citation type="submission" date="2015-07" db="EMBL/GenBank/DDBJ databases">
        <title>ATOL: Assembling a taxonomically balanced genome-scale reconstruction of the evolutionary history of the Enterobacteriaceae.</title>
        <authorList>
            <person name="Plunkett G.III."/>
            <person name="Neeno-Eckwall E.C."/>
            <person name="Glasner J.D."/>
            <person name="Perna N.T."/>
        </authorList>
    </citation>
    <scope>NUCLEOTIDE SEQUENCE [LARGE SCALE GENOMIC DNA]</scope>
    <source>
        <strain evidence="5 6">ATCC 35017</strain>
    </source>
</reference>
<dbReference type="PROSITE" id="PS50949">
    <property type="entry name" value="HTH_GNTR"/>
    <property type="match status" value="1"/>
</dbReference>
<gene>
    <name evidence="5" type="ORF">M992_0646</name>
</gene>
<dbReference type="InterPro" id="IPR011711">
    <property type="entry name" value="GntR_C"/>
</dbReference>
<organism evidence="5 6">
    <name type="scientific">Moellerella wisconsensis ATCC 35017</name>
    <dbReference type="NCBI Taxonomy" id="1354267"/>
    <lineage>
        <taxon>Bacteria</taxon>
        <taxon>Pseudomonadati</taxon>
        <taxon>Pseudomonadota</taxon>
        <taxon>Gammaproteobacteria</taxon>
        <taxon>Enterobacterales</taxon>
        <taxon>Morganellaceae</taxon>
        <taxon>Moellerella</taxon>
    </lineage>
</organism>
<dbReference type="InterPro" id="IPR036388">
    <property type="entry name" value="WH-like_DNA-bd_sf"/>
</dbReference>
<keyword evidence="6" id="KW-1185">Reference proteome</keyword>
<dbReference type="PANTHER" id="PTHR43537">
    <property type="entry name" value="TRANSCRIPTIONAL REGULATOR, GNTR FAMILY"/>
    <property type="match status" value="1"/>
</dbReference>
<dbReference type="SUPFAM" id="SSF46785">
    <property type="entry name" value="Winged helix' DNA-binding domain"/>
    <property type="match status" value="1"/>
</dbReference>